<protein>
    <recommendedName>
        <fullName evidence="3">HTH tetR-type domain-containing protein</fullName>
    </recommendedName>
</protein>
<proteinExistence type="predicted"/>
<dbReference type="STRING" id="1641875.XM53_07115"/>
<dbReference type="SUPFAM" id="SSF46689">
    <property type="entry name" value="Homeodomain-like"/>
    <property type="match status" value="1"/>
</dbReference>
<dbReference type="InterPro" id="IPR001647">
    <property type="entry name" value="HTH_TetR"/>
</dbReference>
<dbReference type="Pfam" id="PF00440">
    <property type="entry name" value="TetR_N"/>
    <property type="match status" value="1"/>
</dbReference>
<dbReference type="EMBL" id="LAXJ01000006">
    <property type="protein sequence ID" value="KRS13401.1"/>
    <property type="molecule type" value="Genomic_DNA"/>
</dbReference>
<reference evidence="4 5" key="1">
    <citation type="submission" date="2015-04" db="EMBL/GenBank/DDBJ databases">
        <title>The draft genome sequence of Roseovarius sp.R12b.</title>
        <authorList>
            <person name="Li G."/>
            <person name="Lai Q."/>
            <person name="Shao Z."/>
            <person name="Yan P."/>
        </authorList>
    </citation>
    <scope>NUCLEOTIDE SEQUENCE [LARGE SCALE GENOMIC DNA]</scope>
    <source>
        <strain evidence="4 5">R12B</strain>
    </source>
</reference>
<dbReference type="Proteomes" id="UP000051295">
    <property type="component" value="Unassembled WGS sequence"/>
</dbReference>
<gene>
    <name evidence="4" type="ORF">XM53_07115</name>
</gene>
<evidence type="ECO:0000256" key="2">
    <source>
        <dbReference type="PROSITE-ProRule" id="PRU00335"/>
    </source>
</evidence>
<evidence type="ECO:0000313" key="5">
    <source>
        <dbReference type="Proteomes" id="UP000051295"/>
    </source>
</evidence>
<feature type="domain" description="HTH tetR-type" evidence="3">
    <location>
        <begin position="12"/>
        <end position="72"/>
    </location>
</feature>
<organism evidence="4 5">
    <name type="scientific">Roseovarius atlanticus</name>
    <dbReference type="NCBI Taxonomy" id="1641875"/>
    <lineage>
        <taxon>Bacteria</taxon>
        <taxon>Pseudomonadati</taxon>
        <taxon>Pseudomonadota</taxon>
        <taxon>Alphaproteobacteria</taxon>
        <taxon>Rhodobacterales</taxon>
        <taxon>Roseobacteraceae</taxon>
        <taxon>Roseovarius</taxon>
    </lineage>
</organism>
<keyword evidence="5" id="KW-1185">Reference proteome</keyword>
<comment type="caution">
    <text evidence="4">The sequence shown here is derived from an EMBL/GenBank/DDBJ whole genome shotgun (WGS) entry which is preliminary data.</text>
</comment>
<feature type="DNA-binding region" description="H-T-H motif" evidence="2">
    <location>
        <begin position="35"/>
        <end position="54"/>
    </location>
</feature>
<dbReference type="PATRIC" id="fig|1641875.4.peg.3808"/>
<dbReference type="PANTHER" id="PTHR30055:SF239">
    <property type="entry name" value="TRANSCRIPTIONAL REGULATORY PROTEIN"/>
    <property type="match status" value="1"/>
</dbReference>
<dbReference type="GO" id="GO:0000976">
    <property type="term" value="F:transcription cis-regulatory region binding"/>
    <property type="evidence" value="ECO:0007669"/>
    <property type="project" value="TreeGrafter"/>
</dbReference>
<keyword evidence="1 2" id="KW-0238">DNA-binding</keyword>
<evidence type="ECO:0000256" key="1">
    <source>
        <dbReference type="ARBA" id="ARBA00023125"/>
    </source>
</evidence>
<dbReference type="OrthoDB" id="3218408at2"/>
<dbReference type="InterPro" id="IPR050109">
    <property type="entry name" value="HTH-type_TetR-like_transc_reg"/>
</dbReference>
<sequence length="213" mass="24394">MQATQTEDRQTRLTRDDWIDAALRLLIDSGVDAVQITVLSRNLGVTRGSFYWHFDSRESLLDALVHQWRSRNTGVIVDAVSKANTLDDGILALFAVWTDHRRFDPALDQAIRNWARYDDALRARLKSEDDARINAVAAMFQRFGYPQPEAFIRARVICFTQITYYALDIAADETDAQRMSYLEAYFRCFTGRDINPGTASAYRNILMRGARNS</sequence>
<accession>A0A0T5NWV2</accession>
<dbReference type="PROSITE" id="PS50977">
    <property type="entry name" value="HTH_TETR_2"/>
    <property type="match status" value="1"/>
</dbReference>
<evidence type="ECO:0000313" key="4">
    <source>
        <dbReference type="EMBL" id="KRS13401.1"/>
    </source>
</evidence>
<dbReference type="AlphaFoldDB" id="A0A0T5NWV2"/>
<dbReference type="GO" id="GO:0003700">
    <property type="term" value="F:DNA-binding transcription factor activity"/>
    <property type="evidence" value="ECO:0007669"/>
    <property type="project" value="TreeGrafter"/>
</dbReference>
<dbReference type="InterPro" id="IPR009057">
    <property type="entry name" value="Homeodomain-like_sf"/>
</dbReference>
<evidence type="ECO:0000259" key="3">
    <source>
        <dbReference type="PROSITE" id="PS50977"/>
    </source>
</evidence>
<dbReference type="PANTHER" id="PTHR30055">
    <property type="entry name" value="HTH-TYPE TRANSCRIPTIONAL REGULATOR RUTR"/>
    <property type="match status" value="1"/>
</dbReference>
<dbReference type="RefSeq" id="WP_160321373.1">
    <property type="nucleotide sequence ID" value="NZ_LAXJ01000006.1"/>
</dbReference>
<dbReference type="Gene3D" id="1.10.357.10">
    <property type="entry name" value="Tetracycline Repressor, domain 2"/>
    <property type="match status" value="1"/>
</dbReference>
<dbReference type="PRINTS" id="PR00455">
    <property type="entry name" value="HTHTETR"/>
</dbReference>
<name>A0A0T5NWV2_9RHOB</name>